<dbReference type="HAMAP" id="MF_02065">
    <property type="entry name" value="MltG"/>
    <property type="match status" value="1"/>
</dbReference>
<comment type="function">
    <text evidence="7">Functions as a peptidoglycan terminase that cleaves nascent peptidoglycan strands endolytically to terminate their elongation.</text>
</comment>
<sequence>MRKLIVSIILFATLAGAALAYWSYAIAHQPLQISKSDTLFEVERGMHMKSVIRKLQQQHMLQGEVEVVYFASRVWSQPQQLQAGVYAIQPGMRLTDLWSLFASGEQHKFQITLVEGQTLAQWLQQLNAHPYLKPISDAAWQQLEQRLKPEQWPSLEGALAPDTYSFYAGSKVETIIEMAFLVQQKWLENAWSQRSERVPLKDPYELLIMASMIEKETGMKAERELVSSVFVNRLHAGMRLQSDPTTIYGIKNFDGNLTRAHLRELTPYNTYRIDGLPPTPIAMPSAASLYAAAQPAVSPYYYFVADGSGGHVFSETLEQHNRAVNRYQRGISN</sequence>
<keyword evidence="4 7" id="KW-0472">Membrane</keyword>
<dbReference type="PANTHER" id="PTHR30518">
    <property type="entry name" value="ENDOLYTIC MUREIN TRANSGLYCOSYLASE"/>
    <property type="match status" value="1"/>
</dbReference>
<proteinExistence type="inferred from homology"/>
<keyword evidence="1 7" id="KW-1003">Cell membrane</keyword>
<evidence type="ECO:0000256" key="2">
    <source>
        <dbReference type="ARBA" id="ARBA00022692"/>
    </source>
</evidence>
<evidence type="ECO:0000313" key="8">
    <source>
        <dbReference type="EMBL" id="KFZ29673.1"/>
    </source>
</evidence>
<dbReference type="EMBL" id="JPIN01000001">
    <property type="protein sequence ID" value="KFZ29673.1"/>
    <property type="molecule type" value="Genomic_DNA"/>
</dbReference>
<dbReference type="GO" id="GO:0071555">
    <property type="term" value="P:cell wall organization"/>
    <property type="evidence" value="ECO:0007669"/>
    <property type="project" value="UniProtKB-KW"/>
</dbReference>
<gene>
    <name evidence="7" type="primary">mltG</name>
    <name evidence="8" type="ORF">IDAT_00780</name>
</gene>
<dbReference type="GO" id="GO:0009252">
    <property type="term" value="P:peptidoglycan biosynthetic process"/>
    <property type="evidence" value="ECO:0007669"/>
    <property type="project" value="UniProtKB-UniRule"/>
</dbReference>
<keyword evidence="6 7" id="KW-0961">Cell wall biogenesis/degradation</keyword>
<evidence type="ECO:0000256" key="5">
    <source>
        <dbReference type="ARBA" id="ARBA00023239"/>
    </source>
</evidence>
<dbReference type="AlphaFoldDB" id="A0A094L4R3"/>
<evidence type="ECO:0000256" key="3">
    <source>
        <dbReference type="ARBA" id="ARBA00022989"/>
    </source>
</evidence>
<dbReference type="GO" id="GO:0008932">
    <property type="term" value="F:lytic endotransglycosylase activity"/>
    <property type="evidence" value="ECO:0007669"/>
    <property type="project" value="UniProtKB-UniRule"/>
</dbReference>
<keyword evidence="5 7" id="KW-0456">Lyase</keyword>
<dbReference type="GO" id="GO:0005886">
    <property type="term" value="C:plasma membrane"/>
    <property type="evidence" value="ECO:0007669"/>
    <property type="project" value="UniProtKB-UniRule"/>
</dbReference>
<dbReference type="PANTHER" id="PTHR30518:SF2">
    <property type="entry name" value="ENDOLYTIC MUREIN TRANSGLYCOSYLASE"/>
    <property type="match status" value="1"/>
</dbReference>
<evidence type="ECO:0000313" key="9">
    <source>
        <dbReference type="Proteomes" id="UP000053718"/>
    </source>
</evidence>
<keyword evidence="7" id="KW-0997">Cell inner membrane</keyword>
<comment type="catalytic activity">
    <reaction evidence="7">
        <text>a peptidoglycan chain = a peptidoglycan chain with N-acetyl-1,6-anhydromuramyl-[peptide] at the reducing end + a peptidoglycan chain with N-acetylglucosamine at the non-reducing end.</text>
        <dbReference type="EC" id="4.2.2.29"/>
    </reaction>
</comment>
<comment type="caution">
    <text evidence="8">The sequence shown here is derived from an EMBL/GenBank/DDBJ whole genome shotgun (WGS) entry which is preliminary data.</text>
</comment>
<name>A0A094L4R3_9GAMM</name>
<dbReference type="CDD" id="cd08010">
    <property type="entry name" value="MltG_like"/>
    <property type="match status" value="1"/>
</dbReference>
<dbReference type="Proteomes" id="UP000053718">
    <property type="component" value="Unassembled WGS sequence"/>
</dbReference>
<dbReference type="STRING" id="1517416.IDAT_00780"/>
<dbReference type="EC" id="4.2.2.29" evidence="7"/>
<protein>
    <recommendedName>
        <fullName evidence="7">Endolytic murein transglycosylase</fullName>
        <ecNumber evidence="7">4.2.2.29</ecNumber>
    </recommendedName>
    <alternativeName>
        <fullName evidence="7">Peptidoglycan lytic transglycosylase</fullName>
    </alternativeName>
    <alternativeName>
        <fullName evidence="7">Peptidoglycan polymerization terminase</fullName>
    </alternativeName>
</protein>
<keyword evidence="9" id="KW-1185">Reference proteome</keyword>
<dbReference type="Gene3D" id="3.30.1490.480">
    <property type="entry name" value="Endolytic murein transglycosylase"/>
    <property type="match status" value="1"/>
</dbReference>
<dbReference type="InterPro" id="IPR003770">
    <property type="entry name" value="MLTG-like"/>
</dbReference>
<dbReference type="Pfam" id="PF02618">
    <property type="entry name" value="YceG"/>
    <property type="match status" value="1"/>
</dbReference>
<accession>A0A094L4R3</accession>
<evidence type="ECO:0000256" key="6">
    <source>
        <dbReference type="ARBA" id="ARBA00023316"/>
    </source>
</evidence>
<organism evidence="8 9">
    <name type="scientific">Pseudidiomarina atlantica</name>
    <dbReference type="NCBI Taxonomy" id="1517416"/>
    <lineage>
        <taxon>Bacteria</taxon>
        <taxon>Pseudomonadati</taxon>
        <taxon>Pseudomonadota</taxon>
        <taxon>Gammaproteobacteria</taxon>
        <taxon>Alteromonadales</taxon>
        <taxon>Idiomarinaceae</taxon>
        <taxon>Pseudidiomarina</taxon>
    </lineage>
</organism>
<dbReference type="eggNOG" id="COG1559">
    <property type="taxonomic scope" value="Bacteria"/>
</dbReference>
<reference evidence="8 9" key="1">
    <citation type="submission" date="2014-06" db="EMBL/GenBank/DDBJ databases">
        <title>Draft genome sequence of Idiomarina sp. MCCC 1A10513.</title>
        <authorList>
            <person name="Du J."/>
            <person name="Lai Q."/>
            <person name="Shao Z."/>
        </authorList>
    </citation>
    <scope>NUCLEOTIDE SEQUENCE [LARGE SCALE GENOMIC DNA]</scope>
    <source>
        <strain evidence="8 9">MCCC 1A10513</strain>
    </source>
</reference>
<dbReference type="Gene3D" id="3.30.160.60">
    <property type="entry name" value="Classic Zinc Finger"/>
    <property type="match status" value="1"/>
</dbReference>
<evidence type="ECO:0000256" key="4">
    <source>
        <dbReference type="ARBA" id="ARBA00023136"/>
    </source>
</evidence>
<keyword evidence="2 7" id="KW-0812">Transmembrane</keyword>
<evidence type="ECO:0000256" key="7">
    <source>
        <dbReference type="HAMAP-Rule" id="MF_02065"/>
    </source>
</evidence>
<feature type="site" description="Important for catalytic activity" evidence="7">
    <location>
        <position position="216"/>
    </location>
</feature>
<evidence type="ECO:0000256" key="1">
    <source>
        <dbReference type="ARBA" id="ARBA00022475"/>
    </source>
</evidence>
<dbReference type="NCBIfam" id="TIGR00247">
    <property type="entry name" value="endolytic transglycosylase MltG"/>
    <property type="match status" value="1"/>
</dbReference>
<keyword evidence="3 7" id="KW-1133">Transmembrane helix</keyword>
<comment type="similarity">
    <text evidence="7">Belongs to the transglycosylase MltG family.</text>
</comment>
<dbReference type="FunFam" id="3.30.160.60:FF:000242">
    <property type="entry name" value="Endolytic murein transglycosylase"/>
    <property type="match status" value="1"/>
</dbReference>